<dbReference type="AlphaFoldDB" id="A0A7Y0L881"/>
<keyword evidence="2" id="KW-0808">Transferase</keyword>
<protein>
    <submittedName>
        <fullName evidence="2">Glycosyltransferase family 4 protein</fullName>
    </submittedName>
</protein>
<proteinExistence type="predicted"/>
<reference evidence="2 3" key="1">
    <citation type="submission" date="2020-04" db="EMBL/GenBank/DDBJ databases">
        <authorList>
            <person name="Zhang R."/>
            <person name="Schippers A."/>
        </authorList>
    </citation>
    <scope>NUCLEOTIDE SEQUENCE [LARGE SCALE GENOMIC DNA]</scope>
    <source>
        <strain evidence="2 3">DSM 109850</strain>
    </source>
</reference>
<sequence>MKIVVLSVYNGQLNRGAETWSQQVVSMLSTNGASAVLVGGGDVLQSGDMTVVRTPLRDNSGMPTLASRFKMYGRIDSYACSLISFTVRSIQQGLLNDADIVIPINGFWEIVMLRLYRYVRRRSYRIVYVNHAGSEISREISVAAPDLVVLLKQNTRTGKLSPRIPSTVVPNGVSLCNYHVVAPPDRPTLVCVAALIPYKRVDLAIRVAAAGGARLHVYGDGPLAPSIRAQGKNLLGSAFHLTVLPHESMPAQYGLGTALIHTAEDSENFPMVFLESLAANRPVLTFDTATNREILGDAGIYAADFEDMKRLVRTQTFWRNVHHMIADAVPRKRAEKFDWSAVVLPRYMEEFSRLLERPQPWSQAISEPFRAKD</sequence>
<name>A0A7Y0L881_9FIRM</name>
<keyword evidence="3" id="KW-1185">Reference proteome</keyword>
<feature type="domain" description="Glycosyl transferase family 1" evidence="1">
    <location>
        <begin position="183"/>
        <end position="312"/>
    </location>
</feature>
<dbReference type="Pfam" id="PF00534">
    <property type="entry name" value="Glycos_transf_1"/>
    <property type="match status" value="1"/>
</dbReference>
<dbReference type="SUPFAM" id="SSF53756">
    <property type="entry name" value="UDP-Glycosyltransferase/glycogen phosphorylase"/>
    <property type="match status" value="1"/>
</dbReference>
<evidence type="ECO:0000313" key="3">
    <source>
        <dbReference type="Proteomes" id="UP000533476"/>
    </source>
</evidence>
<dbReference type="Proteomes" id="UP000533476">
    <property type="component" value="Unassembled WGS sequence"/>
</dbReference>
<dbReference type="Gene3D" id="3.40.50.2000">
    <property type="entry name" value="Glycogen Phosphorylase B"/>
    <property type="match status" value="2"/>
</dbReference>
<dbReference type="CDD" id="cd03801">
    <property type="entry name" value="GT4_PimA-like"/>
    <property type="match status" value="1"/>
</dbReference>
<comment type="caution">
    <text evidence="2">The sequence shown here is derived from an EMBL/GenBank/DDBJ whole genome shotgun (WGS) entry which is preliminary data.</text>
</comment>
<evidence type="ECO:0000313" key="2">
    <source>
        <dbReference type="EMBL" id="NMP24787.1"/>
    </source>
</evidence>
<dbReference type="EMBL" id="JABBVZ010000151">
    <property type="protein sequence ID" value="NMP24787.1"/>
    <property type="molecule type" value="Genomic_DNA"/>
</dbReference>
<dbReference type="InterPro" id="IPR001296">
    <property type="entry name" value="Glyco_trans_1"/>
</dbReference>
<dbReference type="PANTHER" id="PTHR45947">
    <property type="entry name" value="SULFOQUINOVOSYL TRANSFERASE SQD2"/>
    <property type="match status" value="1"/>
</dbReference>
<organism evidence="2 3">
    <name type="scientific">Sulfobacillus harzensis</name>
    <dbReference type="NCBI Taxonomy" id="2729629"/>
    <lineage>
        <taxon>Bacteria</taxon>
        <taxon>Bacillati</taxon>
        <taxon>Bacillota</taxon>
        <taxon>Clostridia</taxon>
        <taxon>Eubacteriales</taxon>
        <taxon>Clostridiales Family XVII. Incertae Sedis</taxon>
        <taxon>Sulfobacillus</taxon>
    </lineage>
</organism>
<accession>A0A7Y0L881</accession>
<gene>
    <name evidence="2" type="ORF">HIJ39_20985</name>
</gene>
<dbReference type="InterPro" id="IPR050194">
    <property type="entry name" value="Glycosyltransferase_grp1"/>
</dbReference>
<dbReference type="GO" id="GO:0016757">
    <property type="term" value="F:glycosyltransferase activity"/>
    <property type="evidence" value="ECO:0007669"/>
    <property type="project" value="InterPro"/>
</dbReference>
<evidence type="ECO:0000259" key="1">
    <source>
        <dbReference type="Pfam" id="PF00534"/>
    </source>
</evidence>
<dbReference type="PANTHER" id="PTHR45947:SF3">
    <property type="entry name" value="SULFOQUINOVOSYL TRANSFERASE SQD2"/>
    <property type="match status" value="1"/>
</dbReference>